<proteinExistence type="predicted"/>
<dbReference type="InterPro" id="IPR050194">
    <property type="entry name" value="Glycosyltransferase_grp1"/>
</dbReference>
<keyword evidence="1" id="KW-1133">Transmembrane helix</keyword>
<gene>
    <name evidence="4" type="ORF">ACFPXP_02565</name>
</gene>
<reference evidence="5" key="1">
    <citation type="journal article" date="2019" name="Int. J. Syst. Evol. Microbiol.">
        <title>The Global Catalogue of Microorganisms (GCM) 10K type strain sequencing project: providing services to taxonomists for standard genome sequencing and annotation.</title>
        <authorList>
            <consortium name="The Broad Institute Genomics Platform"/>
            <consortium name="The Broad Institute Genome Sequencing Center for Infectious Disease"/>
            <person name="Wu L."/>
            <person name="Ma J."/>
        </authorList>
    </citation>
    <scope>NUCLEOTIDE SEQUENCE [LARGE SCALE GENOMIC DNA]</scope>
    <source>
        <strain evidence="5">CCM 8749</strain>
    </source>
</reference>
<feature type="transmembrane region" description="Helical" evidence="1">
    <location>
        <begin position="62"/>
        <end position="83"/>
    </location>
</feature>
<dbReference type="Proteomes" id="UP001596250">
    <property type="component" value="Unassembled WGS sequence"/>
</dbReference>
<dbReference type="GO" id="GO:0016757">
    <property type="term" value="F:glycosyltransferase activity"/>
    <property type="evidence" value="ECO:0007669"/>
    <property type="project" value="UniProtKB-KW"/>
</dbReference>
<evidence type="ECO:0000313" key="4">
    <source>
        <dbReference type="EMBL" id="MFC5985345.1"/>
    </source>
</evidence>
<evidence type="ECO:0000256" key="1">
    <source>
        <dbReference type="SAM" id="Phobius"/>
    </source>
</evidence>
<comment type="caution">
    <text evidence="4">The sequence shown here is derived from an EMBL/GenBank/DDBJ whole genome shotgun (WGS) entry which is preliminary data.</text>
</comment>
<evidence type="ECO:0000259" key="2">
    <source>
        <dbReference type="Pfam" id="PF00534"/>
    </source>
</evidence>
<accession>A0ABW1IJX5</accession>
<evidence type="ECO:0000259" key="3">
    <source>
        <dbReference type="Pfam" id="PF13439"/>
    </source>
</evidence>
<dbReference type="Pfam" id="PF13439">
    <property type="entry name" value="Glyco_transf_4"/>
    <property type="match status" value="1"/>
</dbReference>
<dbReference type="PANTHER" id="PTHR45947">
    <property type="entry name" value="SULFOQUINOVOSYL TRANSFERASE SQD2"/>
    <property type="match status" value="1"/>
</dbReference>
<feature type="domain" description="Glycosyl transferase family 1" evidence="2">
    <location>
        <begin position="196"/>
        <end position="361"/>
    </location>
</feature>
<keyword evidence="4" id="KW-0808">Transferase</keyword>
<dbReference type="InterPro" id="IPR028098">
    <property type="entry name" value="Glyco_trans_4-like_N"/>
</dbReference>
<keyword evidence="5" id="KW-1185">Reference proteome</keyword>
<keyword evidence="4" id="KW-0328">Glycosyltransferase</keyword>
<dbReference type="EC" id="2.4.-.-" evidence="4"/>
<dbReference type="Gene3D" id="3.40.50.2000">
    <property type="entry name" value="Glycogen Phosphorylase B"/>
    <property type="match status" value="2"/>
</dbReference>
<sequence length="380" mass="43625">MKRLFISMDFPPDKGGIQDYTYGLVSEIDPSETYVLTRPFSNKEMEQEFDKQVPFTIYRANIYNNSSFFAFIISTFVLLASLIRLKLIYRYREIHFVNSFPIGLAGLVMKYVFRVPYYCYIHGLDFKCKIQSRQFPYFIKVLHGAKKIIANSSYTKLMMVNQGIPEHRISIIAPGLNTKKLLQKSGNVKGFKERYGLNDKKVLITVARLVERKGHDVVLKALPKVVEQIDSIKYVICGTGPYKDQLSQMVEQYRLSDYVVFTGELTEEELNAAYQSADIFIMPSREIKEKGDVEGFGIVFLEANYYKVPVIGGNSGGIPDAIVKDKTGFLIDPLNEEEIAQKILTLLQDEKLAYQMGESGYFWVVNHCLWKHRVKLLDTI</sequence>
<feature type="domain" description="Glycosyltransferase subfamily 4-like N-terminal" evidence="3">
    <location>
        <begin position="15"/>
        <end position="179"/>
    </location>
</feature>
<keyword evidence="1" id="KW-0812">Transmembrane</keyword>
<dbReference type="PANTHER" id="PTHR45947:SF3">
    <property type="entry name" value="SULFOQUINOVOSYL TRANSFERASE SQD2"/>
    <property type="match status" value="1"/>
</dbReference>
<dbReference type="EMBL" id="JBHSQV010000013">
    <property type="protein sequence ID" value="MFC5985345.1"/>
    <property type="molecule type" value="Genomic_DNA"/>
</dbReference>
<organism evidence="4 5">
    <name type="scientific">Marinicrinis lubricantis</name>
    <dbReference type="NCBI Taxonomy" id="2086470"/>
    <lineage>
        <taxon>Bacteria</taxon>
        <taxon>Bacillati</taxon>
        <taxon>Bacillota</taxon>
        <taxon>Bacilli</taxon>
        <taxon>Bacillales</taxon>
        <taxon>Paenibacillaceae</taxon>
    </lineage>
</organism>
<dbReference type="RefSeq" id="WP_379892091.1">
    <property type="nucleotide sequence ID" value="NZ_CBCSCT010000022.1"/>
</dbReference>
<dbReference type="InterPro" id="IPR001296">
    <property type="entry name" value="Glyco_trans_1"/>
</dbReference>
<name>A0ABW1IJX5_9BACL</name>
<dbReference type="CDD" id="cd03801">
    <property type="entry name" value="GT4_PimA-like"/>
    <property type="match status" value="1"/>
</dbReference>
<dbReference type="SUPFAM" id="SSF53756">
    <property type="entry name" value="UDP-Glycosyltransferase/glycogen phosphorylase"/>
    <property type="match status" value="1"/>
</dbReference>
<evidence type="ECO:0000313" key="5">
    <source>
        <dbReference type="Proteomes" id="UP001596250"/>
    </source>
</evidence>
<keyword evidence="1" id="KW-0472">Membrane</keyword>
<protein>
    <submittedName>
        <fullName evidence="4">Glycosyltransferase family 4 protein</fullName>
        <ecNumber evidence="4">2.4.-.-</ecNumber>
    </submittedName>
</protein>
<dbReference type="Pfam" id="PF00534">
    <property type="entry name" value="Glycos_transf_1"/>
    <property type="match status" value="1"/>
</dbReference>